<dbReference type="AlphaFoldDB" id="A0A1I0NCQ1"/>
<keyword evidence="1" id="KW-1133">Transmembrane helix</keyword>
<organism evidence="2 3">
    <name type="scientific">Natrinema salifodinae</name>
    <dbReference type="NCBI Taxonomy" id="1202768"/>
    <lineage>
        <taxon>Archaea</taxon>
        <taxon>Methanobacteriati</taxon>
        <taxon>Methanobacteriota</taxon>
        <taxon>Stenosarchaea group</taxon>
        <taxon>Halobacteria</taxon>
        <taxon>Halobacteriales</taxon>
        <taxon>Natrialbaceae</taxon>
        <taxon>Natrinema</taxon>
    </lineage>
</organism>
<gene>
    <name evidence="2" type="ORF">SAMN05216285_1585</name>
</gene>
<dbReference type="GO" id="GO:0016787">
    <property type="term" value="F:hydrolase activity"/>
    <property type="evidence" value="ECO:0007669"/>
    <property type="project" value="UniProtKB-KW"/>
</dbReference>
<dbReference type="EMBL" id="FOIS01000002">
    <property type="protein sequence ID" value="SEV99036.1"/>
    <property type="molecule type" value="Genomic_DNA"/>
</dbReference>
<evidence type="ECO:0000313" key="2">
    <source>
        <dbReference type="EMBL" id="SEV99036.1"/>
    </source>
</evidence>
<feature type="transmembrane region" description="Helical" evidence="1">
    <location>
        <begin position="87"/>
        <end position="108"/>
    </location>
</feature>
<proteinExistence type="predicted"/>
<name>A0A1I0NCQ1_9EURY</name>
<evidence type="ECO:0000313" key="3">
    <source>
        <dbReference type="Proteomes" id="UP000183275"/>
    </source>
</evidence>
<dbReference type="InterPro" id="IPR007404">
    <property type="entry name" value="YdjM-like"/>
</dbReference>
<keyword evidence="1" id="KW-0812">Transmembrane</keyword>
<dbReference type="Pfam" id="PF04307">
    <property type="entry name" value="YdjM"/>
    <property type="match status" value="1"/>
</dbReference>
<keyword evidence="3" id="KW-1185">Reference proteome</keyword>
<evidence type="ECO:0000256" key="1">
    <source>
        <dbReference type="SAM" id="Phobius"/>
    </source>
</evidence>
<dbReference type="RefSeq" id="WP_049988596.1">
    <property type="nucleotide sequence ID" value="NZ_FOIS01000002.1"/>
</dbReference>
<reference evidence="3" key="1">
    <citation type="submission" date="2016-10" db="EMBL/GenBank/DDBJ databases">
        <authorList>
            <person name="Varghese N."/>
        </authorList>
    </citation>
    <scope>NUCLEOTIDE SEQUENCE [LARGE SCALE GENOMIC DNA]</scope>
    <source>
        <strain evidence="3">CGMCC 1.12284</strain>
    </source>
</reference>
<feature type="transmembrane region" description="Helical" evidence="1">
    <location>
        <begin position="57"/>
        <end position="80"/>
    </location>
</feature>
<dbReference type="Proteomes" id="UP000183275">
    <property type="component" value="Unassembled WGS sequence"/>
</dbReference>
<keyword evidence="2" id="KW-0378">Hydrolase</keyword>
<protein>
    <submittedName>
        <fullName evidence="2">LexA-binding, inner membrane-associated putative hydrolase</fullName>
    </submittedName>
</protein>
<sequence length="193" mass="20837">MWPWEHLAFAYVCYSLVANLGLRRSPSTREAIAVAVASQFPDLVDKPLAWSLGIVEAGYAVAHSAFVAPVVCLGAVAVAARRGDRALAGAFSIAYGSHLVGDLVYPILRGQGFDLRIVLWPLATPPADEVGGFADHVVGYLLRYVFTLLVGRLTPQIAFQLLLGGTVLVLWLSDGAPIVADAWRAVRERRQSR</sequence>
<dbReference type="OrthoDB" id="200338at2157"/>
<keyword evidence="1" id="KW-0472">Membrane</keyword>
<dbReference type="eggNOG" id="arCOG03392">
    <property type="taxonomic scope" value="Archaea"/>
</dbReference>
<accession>A0A1I0NCQ1</accession>
<feature type="transmembrane region" description="Helical" evidence="1">
    <location>
        <begin position="157"/>
        <end position="183"/>
    </location>
</feature>